<keyword evidence="3" id="KW-1185">Reference proteome</keyword>
<accession>F4PKL1</accession>
<dbReference type="Proteomes" id="UP000007797">
    <property type="component" value="Unassembled WGS sequence"/>
</dbReference>
<sequence length="222" mass="25103">MYKRIKYIVVCRNDPILQKSAPLLSWIQSVVIPPPDPLDHLLDHTDLDHVLDHAAIDHTLDRTVSKPIKRDKSLSSGRYRGPPRSMYSSDQSDRSRSRSRYSSGRRDKSRSPIVTTPNRSPTVTTPTSSQSSTVTTPTSTLSTSTTTTADTPTEQKIKAGDIDWTLEQKLYFIMYKRIKYIVVCKNDPILQKSAPLLNLDSIYSDTLPNHLDQVIHFLDHAT</sequence>
<protein>
    <submittedName>
        <fullName evidence="2">Uncharacterized protein</fullName>
    </submittedName>
</protein>
<evidence type="ECO:0000313" key="2">
    <source>
        <dbReference type="EMBL" id="EGG24135.1"/>
    </source>
</evidence>
<dbReference type="RefSeq" id="XP_004361986.1">
    <property type="nucleotide sequence ID" value="XM_004361929.1"/>
</dbReference>
<evidence type="ECO:0000313" key="3">
    <source>
        <dbReference type="Proteomes" id="UP000007797"/>
    </source>
</evidence>
<evidence type="ECO:0000256" key="1">
    <source>
        <dbReference type="SAM" id="MobiDB-lite"/>
    </source>
</evidence>
<feature type="compositionally biased region" description="Low complexity" evidence="1">
    <location>
        <begin position="114"/>
        <end position="152"/>
    </location>
</feature>
<proteinExistence type="predicted"/>
<dbReference type="GeneID" id="14876569"/>
<name>F4PKL1_CACFS</name>
<organism evidence="2 3">
    <name type="scientific">Cavenderia fasciculata</name>
    <name type="common">Slime mold</name>
    <name type="synonym">Dictyostelium fasciculatum</name>
    <dbReference type="NCBI Taxonomy" id="261658"/>
    <lineage>
        <taxon>Eukaryota</taxon>
        <taxon>Amoebozoa</taxon>
        <taxon>Evosea</taxon>
        <taxon>Eumycetozoa</taxon>
        <taxon>Dictyostelia</taxon>
        <taxon>Acytosteliales</taxon>
        <taxon>Cavenderiaceae</taxon>
        <taxon>Cavenderia</taxon>
    </lineage>
</organism>
<feature type="region of interest" description="Disordered" evidence="1">
    <location>
        <begin position="67"/>
        <end position="152"/>
    </location>
</feature>
<dbReference type="EMBL" id="GL883007">
    <property type="protein sequence ID" value="EGG24135.1"/>
    <property type="molecule type" value="Genomic_DNA"/>
</dbReference>
<gene>
    <name evidence="2" type="ORF">DFA_06278</name>
</gene>
<dbReference type="KEGG" id="dfa:DFA_06278"/>
<reference evidence="3" key="1">
    <citation type="journal article" date="2011" name="Genome Res.">
        <title>Phylogeny-wide analysis of social amoeba genomes highlights ancient origins for complex intercellular communication.</title>
        <authorList>
            <person name="Heidel A.J."/>
            <person name="Lawal H.M."/>
            <person name="Felder M."/>
            <person name="Schilde C."/>
            <person name="Helps N.R."/>
            <person name="Tunggal B."/>
            <person name="Rivero F."/>
            <person name="John U."/>
            <person name="Schleicher M."/>
            <person name="Eichinger L."/>
            <person name="Platzer M."/>
            <person name="Noegel A.A."/>
            <person name="Schaap P."/>
            <person name="Gloeckner G."/>
        </authorList>
    </citation>
    <scope>NUCLEOTIDE SEQUENCE [LARGE SCALE GENOMIC DNA]</scope>
    <source>
        <strain evidence="3">SH3</strain>
    </source>
</reference>
<dbReference type="AlphaFoldDB" id="F4PKL1"/>